<comment type="caution">
    <text evidence="2">The sequence shown here is derived from an EMBL/GenBank/DDBJ whole genome shotgun (WGS) entry which is preliminary data.</text>
</comment>
<reference evidence="3" key="1">
    <citation type="journal article" date="2018" name="Gigascience">
        <title>Genome assembly of the Pink Ipe (Handroanthus impetiginosus, Bignoniaceae), a highly valued, ecologically keystone Neotropical timber forest tree.</title>
        <authorList>
            <person name="Silva-Junior O.B."/>
            <person name="Grattapaglia D."/>
            <person name="Novaes E."/>
            <person name="Collevatti R.G."/>
        </authorList>
    </citation>
    <scope>NUCLEOTIDE SEQUENCE [LARGE SCALE GENOMIC DNA]</scope>
    <source>
        <strain evidence="3">cv. UFG-1</strain>
    </source>
</reference>
<evidence type="ECO:0000313" key="3">
    <source>
        <dbReference type="Proteomes" id="UP000231279"/>
    </source>
</evidence>
<dbReference type="EMBL" id="NKXS01001854">
    <property type="protein sequence ID" value="PIN16490.1"/>
    <property type="molecule type" value="Genomic_DNA"/>
</dbReference>
<gene>
    <name evidence="2" type="ORF">CDL12_10856</name>
</gene>
<dbReference type="Proteomes" id="UP000231279">
    <property type="component" value="Unassembled WGS sequence"/>
</dbReference>
<sequence>MSSNNYVEGNNNGGRQYNYSGGSIYPKERKHVSTKVGKKIAEGFAKAGKSVVDTVKNHKNKSKVKLDS</sequence>
<feature type="region of interest" description="Disordered" evidence="1">
    <location>
        <begin position="1"/>
        <end position="25"/>
    </location>
</feature>
<feature type="compositionally biased region" description="Polar residues" evidence="1">
    <location>
        <begin position="1"/>
        <end position="21"/>
    </location>
</feature>
<accession>A0A2G9HGR3</accession>
<organism evidence="2 3">
    <name type="scientific">Handroanthus impetiginosus</name>
    <dbReference type="NCBI Taxonomy" id="429701"/>
    <lineage>
        <taxon>Eukaryota</taxon>
        <taxon>Viridiplantae</taxon>
        <taxon>Streptophyta</taxon>
        <taxon>Embryophyta</taxon>
        <taxon>Tracheophyta</taxon>
        <taxon>Spermatophyta</taxon>
        <taxon>Magnoliopsida</taxon>
        <taxon>eudicotyledons</taxon>
        <taxon>Gunneridae</taxon>
        <taxon>Pentapetalae</taxon>
        <taxon>asterids</taxon>
        <taxon>lamiids</taxon>
        <taxon>Lamiales</taxon>
        <taxon>Bignoniaceae</taxon>
        <taxon>Crescentiina</taxon>
        <taxon>Tabebuia alliance</taxon>
        <taxon>Handroanthus</taxon>
    </lineage>
</organism>
<dbReference type="OrthoDB" id="925215at2759"/>
<evidence type="ECO:0000256" key="1">
    <source>
        <dbReference type="SAM" id="MobiDB-lite"/>
    </source>
</evidence>
<keyword evidence="3" id="KW-1185">Reference proteome</keyword>
<protein>
    <submittedName>
        <fullName evidence="2">Uncharacterized protein</fullName>
    </submittedName>
</protein>
<name>A0A2G9HGR3_9LAMI</name>
<evidence type="ECO:0000313" key="2">
    <source>
        <dbReference type="EMBL" id="PIN16490.1"/>
    </source>
</evidence>
<dbReference type="AlphaFoldDB" id="A0A2G9HGR3"/>
<proteinExistence type="predicted"/>